<dbReference type="SUPFAM" id="SSF53383">
    <property type="entry name" value="PLP-dependent transferases"/>
    <property type="match status" value="1"/>
</dbReference>
<dbReference type="InterPro" id="IPR015422">
    <property type="entry name" value="PyrdxlP-dep_Trfase_small"/>
</dbReference>
<dbReference type="RefSeq" id="WP_344689973.1">
    <property type="nucleotide sequence ID" value="NZ_BAAAVV010000007.1"/>
</dbReference>
<evidence type="ECO:0000256" key="3">
    <source>
        <dbReference type="ARBA" id="ARBA00023239"/>
    </source>
</evidence>
<feature type="compositionally biased region" description="Basic and acidic residues" evidence="6">
    <location>
        <begin position="336"/>
        <end position="354"/>
    </location>
</feature>
<gene>
    <name evidence="7" type="ORF">GCM10010531_32120</name>
</gene>
<evidence type="ECO:0000256" key="4">
    <source>
        <dbReference type="ARBA" id="ARBA00038302"/>
    </source>
</evidence>
<comment type="cofactor">
    <cofactor evidence="1 5">
        <name>pyridoxal 5'-phosphate</name>
        <dbReference type="ChEBI" id="CHEBI:597326"/>
    </cofactor>
</comment>
<evidence type="ECO:0008006" key="9">
    <source>
        <dbReference type="Google" id="ProtNLM"/>
    </source>
</evidence>
<sequence length="505" mass="52321">MSPDEVLAELTALQAGDLPTHGGATMAYVYDSGLSGLEELAAAAQAAFQWTNALDPTAFPSVARLENDLVGAAARLLGGGPGTVGTLTSGGTESCLLAVLSARETWRARGRAGRPRLLLPVTAHAAFRKAAHLFDLDVVDVPVDPTSCRAVPAAVAGALDEQAALVVVSAPSYPHGVLDPVGEIAAMAASAGVPCHVDACIGGWILPFLDDVPEPFDLSVDGVTSLSVDLHKYGYAPKGVSVLLTATPELRHAHWFTTAGWPGYPVVNPTLAGTRPAGPMAAAWAVHRWLGDDGYRELARRTRAATVALTAGASAIEGLRVVGTPVATLVALAQEGPRRGRRAESRRRDDRARLDAAAPAVVRAGRRRPPGHAAPDRDRRDRGASGGVARRPHRGRMRGGGAPPAGRRPGPRRGRRDDRPHHPHRRRGGRAARGGRRRERPAARAHGAGARPGLGSPPTGGRAAAGRRAGPGLPAYPVTPCSRAQAATAAATASATRRSSGLGTM</sequence>
<name>A0ABP6PDQ2_9ACTN</name>
<dbReference type="InterPro" id="IPR015421">
    <property type="entry name" value="PyrdxlP-dep_Trfase_major"/>
</dbReference>
<dbReference type="InterPro" id="IPR050477">
    <property type="entry name" value="GrpII_AminoAcid_Decarb"/>
</dbReference>
<feature type="region of interest" description="Disordered" evidence="6">
    <location>
        <begin position="335"/>
        <end position="477"/>
    </location>
</feature>
<dbReference type="Gene3D" id="3.90.1150.10">
    <property type="entry name" value="Aspartate Aminotransferase, domain 1"/>
    <property type="match status" value="1"/>
</dbReference>
<evidence type="ECO:0000256" key="5">
    <source>
        <dbReference type="RuleBase" id="RU000382"/>
    </source>
</evidence>
<dbReference type="InterPro" id="IPR002129">
    <property type="entry name" value="PyrdxlP-dep_de-COase"/>
</dbReference>
<evidence type="ECO:0000256" key="2">
    <source>
        <dbReference type="ARBA" id="ARBA00022898"/>
    </source>
</evidence>
<reference evidence="8" key="1">
    <citation type="journal article" date="2019" name="Int. J. Syst. Evol. Microbiol.">
        <title>The Global Catalogue of Microorganisms (GCM) 10K type strain sequencing project: providing services to taxonomists for standard genome sequencing and annotation.</title>
        <authorList>
            <consortium name="The Broad Institute Genomics Platform"/>
            <consortium name="The Broad Institute Genome Sequencing Center for Infectious Disease"/>
            <person name="Wu L."/>
            <person name="Ma J."/>
        </authorList>
    </citation>
    <scope>NUCLEOTIDE SEQUENCE [LARGE SCALE GENOMIC DNA]</scope>
    <source>
        <strain evidence="8">JCM 15614</strain>
    </source>
</reference>
<evidence type="ECO:0000313" key="7">
    <source>
        <dbReference type="EMBL" id="GAA3176034.1"/>
    </source>
</evidence>
<protein>
    <recommendedName>
        <fullName evidence="9">Glutamate or tyrosine decarboxylase</fullName>
    </recommendedName>
</protein>
<dbReference type="InterPro" id="IPR015424">
    <property type="entry name" value="PyrdxlP-dep_Trfase"/>
</dbReference>
<organism evidence="7 8">
    <name type="scientific">Blastococcus jejuensis</name>
    <dbReference type="NCBI Taxonomy" id="351224"/>
    <lineage>
        <taxon>Bacteria</taxon>
        <taxon>Bacillati</taxon>
        <taxon>Actinomycetota</taxon>
        <taxon>Actinomycetes</taxon>
        <taxon>Geodermatophilales</taxon>
        <taxon>Geodermatophilaceae</taxon>
        <taxon>Blastococcus</taxon>
    </lineage>
</organism>
<comment type="caution">
    <text evidence="7">The sequence shown here is derived from an EMBL/GenBank/DDBJ whole genome shotgun (WGS) entry which is preliminary data.</text>
</comment>
<keyword evidence="8" id="KW-1185">Reference proteome</keyword>
<dbReference type="Gene3D" id="3.40.640.10">
    <property type="entry name" value="Type I PLP-dependent aspartate aminotransferase-like (Major domain)"/>
    <property type="match status" value="1"/>
</dbReference>
<feature type="compositionally biased region" description="Low complexity" evidence="6">
    <location>
        <begin position="444"/>
        <end position="477"/>
    </location>
</feature>
<keyword evidence="3 5" id="KW-0456">Lyase</keyword>
<dbReference type="Pfam" id="PF00282">
    <property type="entry name" value="Pyridoxal_deC"/>
    <property type="match status" value="1"/>
</dbReference>
<dbReference type="PANTHER" id="PTHR42735">
    <property type="match status" value="1"/>
</dbReference>
<keyword evidence="2 5" id="KW-0663">Pyridoxal phosphate</keyword>
<comment type="similarity">
    <text evidence="4">Belongs to the group II decarboxylase family. Sphingosine-1-phosphate lyase subfamily.</text>
</comment>
<evidence type="ECO:0000256" key="6">
    <source>
        <dbReference type="SAM" id="MobiDB-lite"/>
    </source>
</evidence>
<feature type="compositionally biased region" description="Basic residues" evidence="6">
    <location>
        <begin position="421"/>
        <end position="439"/>
    </location>
</feature>
<dbReference type="PANTHER" id="PTHR42735:SF6">
    <property type="entry name" value="SPHINGOSINE-1-PHOSPHATE LYASE 1"/>
    <property type="match status" value="1"/>
</dbReference>
<feature type="compositionally biased region" description="Basic and acidic residues" evidence="6">
    <location>
        <begin position="374"/>
        <end position="383"/>
    </location>
</feature>
<dbReference type="EMBL" id="BAAAVV010000007">
    <property type="protein sequence ID" value="GAA3176034.1"/>
    <property type="molecule type" value="Genomic_DNA"/>
</dbReference>
<dbReference type="Proteomes" id="UP001499924">
    <property type="component" value="Unassembled WGS sequence"/>
</dbReference>
<accession>A0ABP6PDQ2</accession>
<proteinExistence type="inferred from homology"/>
<evidence type="ECO:0000256" key="1">
    <source>
        <dbReference type="ARBA" id="ARBA00001933"/>
    </source>
</evidence>
<evidence type="ECO:0000313" key="8">
    <source>
        <dbReference type="Proteomes" id="UP001499924"/>
    </source>
</evidence>